<sequence>MNMQADLNQTTTYIDPFVDFSFKRLLATEESKPILIGLLNHLFKGRKYIIDIEYGKTDFPGEISEEGGAVFDVFCTDADGSKFIIEIQRGYQKHFKERALFYTSRAISEQAPKGNRKEWAYNLTEVYLIAFLEDFCLPDSPRSEYIQDICLAIRHTGKIFYDKLNLIFIEMLNFVKKPVELYTDLEKWLYAFKHLTEFKKQPEYLNGPEFDRLFNLAKYANLTAEERAMYNRSLKQKWDNKNVMDYAVAQGELKGKHERSIEIALKMVEQGFVIEDIIKLTDLTKEEILVLKK</sequence>
<evidence type="ECO:0000313" key="1">
    <source>
        <dbReference type="EMBL" id="SMC88970.1"/>
    </source>
</evidence>
<reference evidence="2" key="1">
    <citation type="submission" date="2017-04" db="EMBL/GenBank/DDBJ databases">
        <authorList>
            <person name="Varghese N."/>
            <person name="Submissions S."/>
        </authorList>
    </citation>
    <scope>NUCLEOTIDE SEQUENCE [LARGE SCALE GENOMIC DNA]</scope>
    <source>
        <strain evidence="2">DSM 12126</strain>
    </source>
</reference>
<dbReference type="Pfam" id="PF12784">
    <property type="entry name" value="PDDEXK_2"/>
    <property type="match status" value="1"/>
</dbReference>
<dbReference type="PANTHER" id="PTHR41317:SF1">
    <property type="entry name" value="PD-(D_E)XK NUCLEASE FAMILY TRANSPOSASE"/>
    <property type="match status" value="1"/>
</dbReference>
<dbReference type="EMBL" id="FWXT01000002">
    <property type="protein sequence ID" value="SMC88970.1"/>
    <property type="molecule type" value="Genomic_DNA"/>
</dbReference>
<dbReference type="Proteomes" id="UP000192756">
    <property type="component" value="Unassembled WGS sequence"/>
</dbReference>
<dbReference type="InterPro" id="IPR010106">
    <property type="entry name" value="RpnA"/>
</dbReference>
<organism evidence="1 2">
    <name type="scientific">Pedobacter africanus</name>
    <dbReference type="NCBI Taxonomy" id="151894"/>
    <lineage>
        <taxon>Bacteria</taxon>
        <taxon>Pseudomonadati</taxon>
        <taxon>Bacteroidota</taxon>
        <taxon>Sphingobacteriia</taxon>
        <taxon>Sphingobacteriales</taxon>
        <taxon>Sphingobacteriaceae</taxon>
        <taxon>Pedobacter</taxon>
    </lineage>
</organism>
<dbReference type="NCBIfam" id="TIGR01784">
    <property type="entry name" value="T_den_put_tspse"/>
    <property type="match status" value="1"/>
</dbReference>
<gene>
    <name evidence="1" type="ORF">SAMN04488524_3266</name>
</gene>
<dbReference type="AlphaFoldDB" id="A0A1W2CUQ7"/>
<dbReference type="STRING" id="151894.SAMN04488524_3266"/>
<keyword evidence="2" id="KW-1185">Reference proteome</keyword>
<dbReference type="PANTHER" id="PTHR41317">
    <property type="entry name" value="PD-(D_E)XK NUCLEASE FAMILY TRANSPOSASE"/>
    <property type="match status" value="1"/>
</dbReference>
<name>A0A1W2CUQ7_9SPHI</name>
<proteinExistence type="predicted"/>
<protein>
    <recommendedName>
        <fullName evidence="3">PD-(D/E)XK nuclease family transposase</fullName>
    </recommendedName>
</protein>
<evidence type="ECO:0000313" key="2">
    <source>
        <dbReference type="Proteomes" id="UP000192756"/>
    </source>
</evidence>
<evidence type="ECO:0008006" key="3">
    <source>
        <dbReference type="Google" id="ProtNLM"/>
    </source>
</evidence>
<accession>A0A1W2CUQ7</accession>